<name>A0ABN9W3T4_9DINO</name>
<proteinExistence type="predicted"/>
<comment type="caution">
    <text evidence="1">The sequence shown here is derived from an EMBL/GenBank/DDBJ whole genome shotgun (WGS) entry which is preliminary data.</text>
</comment>
<organism evidence="1 2">
    <name type="scientific">Prorocentrum cordatum</name>
    <dbReference type="NCBI Taxonomy" id="2364126"/>
    <lineage>
        <taxon>Eukaryota</taxon>
        <taxon>Sar</taxon>
        <taxon>Alveolata</taxon>
        <taxon>Dinophyceae</taxon>
        <taxon>Prorocentrales</taxon>
        <taxon>Prorocentraceae</taxon>
        <taxon>Prorocentrum</taxon>
    </lineage>
</organism>
<reference evidence="1" key="1">
    <citation type="submission" date="2023-10" db="EMBL/GenBank/DDBJ databases">
        <authorList>
            <person name="Chen Y."/>
            <person name="Shah S."/>
            <person name="Dougan E. K."/>
            <person name="Thang M."/>
            <person name="Chan C."/>
        </authorList>
    </citation>
    <scope>NUCLEOTIDE SEQUENCE [LARGE SCALE GENOMIC DNA]</scope>
</reference>
<feature type="non-terminal residue" evidence="1">
    <location>
        <position position="1"/>
    </location>
</feature>
<gene>
    <name evidence="1" type="ORF">PCOR1329_LOCUS63422</name>
</gene>
<dbReference type="Proteomes" id="UP001189429">
    <property type="component" value="Unassembled WGS sequence"/>
</dbReference>
<evidence type="ECO:0000313" key="1">
    <source>
        <dbReference type="EMBL" id="CAK0880218.1"/>
    </source>
</evidence>
<accession>A0ABN9W3T4</accession>
<sequence length="148" mass="15365">VWPKRACPAQLDARGRRSARALPPRVLRLPRAAMARRSRAAAGVLAACALAAGLALLARSCATPFVSGRPEVRRLAVAMHFFNSEPPPPPKPKVEENSAAKAVEQVVVNTAAIGLVLLPAGAFLWYWNSPVGPGGGGGDPSATGMRGV</sequence>
<protein>
    <submittedName>
        <fullName evidence="1">Uncharacterized protein</fullName>
    </submittedName>
</protein>
<evidence type="ECO:0000313" key="2">
    <source>
        <dbReference type="Proteomes" id="UP001189429"/>
    </source>
</evidence>
<dbReference type="EMBL" id="CAUYUJ010018049">
    <property type="protein sequence ID" value="CAK0880218.1"/>
    <property type="molecule type" value="Genomic_DNA"/>
</dbReference>
<keyword evidence="2" id="KW-1185">Reference proteome</keyword>